<evidence type="ECO:0000313" key="3">
    <source>
        <dbReference type="Proteomes" id="UP000283509"/>
    </source>
</evidence>
<reference evidence="2 3" key="2">
    <citation type="submission" date="2019-01" db="EMBL/GenBank/DDBJ databases">
        <title>The decoding of complex shrimp genome reveals the adaptation for benthos swimmer, frequently molting mechanism and breeding impact on genome.</title>
        <authorList>
            <person name="Sun Y."/>
            <person name="Gao Y."/>
            <person name="Yu Y."/>
        </authorList>
    </citation>
    <scope>NUCLEOTIDE SEQUENCE [LARGE SCALE GENOMIC DNA]</scope>
    <source>
        <tissue evidence="2">Muscle</tissue>
    </source>
</reference>
<proteinExistence type="predicted"/>
<name>A0A3R7P5K7_PENVA</name>
<organism evidence="2 3">
    <name type="scientific">Penaeus vannamei</name>
    <name type="common">Whiteleg shrimp</name>
    <name type="synonym">Litopenaeus vannamei</name>
    <dbReference type="NCBI Taxonomy" id="6689"/>
    <lineage>
        <taxon>Eukaryota</taxon>
        <taxon>Metazoa</taxon>
        <taxon>Ecdysozoa</taxon>
        <taxon>Arthropoda</taxon>
        <taxon>Crustacea</taxon>
        <taxon>Multicrustacea</taxon>
        <taxon>Malacostraca</taxon>
        <taxon>Eumalacostraca</taxon>
        <taxon>Eucarida</taxon>
        <taxon>Decapoda</taxon>
        <taxon>Dendrobranchiata</taxon>
        <taxon>Penaeoidea</taxon>
        <taxon>Penaeidae</taxon>
        <taxon>Penaeus</taxon>
    </lineage>
</organism>
<dbReference type="AlphaFoldDB" id="A0A3R7P5K7"/>
<evidence type="ECO:0000256" key="1">
    <source>
        <dbReference type="SAM" id="MobiDB-lite"/>
    </source>
</evidence>
<dbReference type="Proteomes" id="UP000283509">
    <property type="component" value="Unassembled WGS sequence"/>
</dbReference>
<feature type="region of interest" description="Disordered" evidence="1">
    <location>
        <begin position="158"/>
        <end position="184"/>
    </location>
</feature>
<dbReference type="EMBL" id="QCYY01001696">
    <property type="protein sequence ID" value="ROT76073.1"/>
    <property type="molecule type" value="Genomic_DNA"/>
</dbReference>
<protein>
    <submittedName>
        <fullName evidence="2">Uncharacterized protein</fullName>
    </submittedName>
</protein>
<accession>A0A3R7P5K7</accession>
<keyword evidence="3" id="KW-1185">Reference proteome</keyword>
<evidence type="ECO:0000313" key="2">
    <source>
        <dbReference type="EMBL" id="ROT76073.1"/>
    </source>
</evidence>
<sequence>MLWAQQRLVAPDALLPPLPPSPHFIIYAPPHLLQSYTSTLSSTDPLTFVCISSLGIDTVLVYAKVLLSTRGQALHARNTGFLCLPSVARHNTPPIRHTRSPSFFIRATLSVGNFSSLRLSDHYPHFASRGAEQDQTSKTLAYLNPILVTAQEIYETRSAETTHGRARRRRPRGTGQDLISRVDEEPLQVNRNSLRSRLVARAENMIQLSLSQMFNWPAEIPTEGGGPLRKAIWSRHPASPARAIIRNPAVFCLVVGRRPPALSSWRELSKHPLARRRAPPPPRLAYRPEFLDVGLERAVRSKIPAANPAAWALGRGRGWQVTRARTRHVMRERPMRNVQTTPSLACPGDACHGGSSAPPHPGFVFVSGNGDETMHSQEGLSDTNCLIKEDETLVMEPQGDPPPPPVDSTLLGVHVGPHAGEVCGRPSFHADRNGRLCAALQTENVGEFDFVDVEDFDFYVD</sequence>
<gene>
    <name evidence="2" type="ORF">C7M84_005354</name>
</gene>
<reference evidence="2 3" key="1">
    <citation type="submission" date="2018-04" db="EMBL/GenBank/DDBJ databases">
        <authorList>
            <person name="Zhang X."/>
            <person name="Yuan J."/>
            <person name="Li F."/>
            <person name="Xiang J."/>
        </authorList>
    </citation>
    <scope>NUCLEOTIDE SEQUENCE [LARGE SCALE GENOMIC DNA]</scope>
    <source>
        <tissue evidence="2">Muscle</tissue>
    </source>
</reference>
<comment type="caution">
    <text evidence="2">The sequence shown here is derived from an EMBL/GenBank/DDBJ whole genome shotgun (WGS) entry which is preliminary data.</text>
</comment>